<gene>
    <name evidence="1" type="ORF">ACEZDG_14225</name>
</gene>
<comment type="caution">
    <text evidence="1">The sequence shown here is derived from an EMBL/GenBank/DDBJ whole genome shotgun (WGS) entry which is preliminary data.</text>
</comment>
<dbReference type="SUPFAM" id="SSF47413">
    <property type="entry name" value="lambda repressor-like DNA-binding domains"/>
    <property type="match status" value="1"/>
</dbReference>
<dbReference type="Gene3D" id="1.10.260.40">
    <property type="entry name" value="lambda repressor-like DNA-binding domains"/>
    <property type="match status" value="1"/>
</dbReference>
<dbReference type="InterPro" id="IPR010982">
    <property type="entry name" value="Lambda_DNA-bd_dom_sf"/>
</dbReference>
<dbReference type="Pfam" id="PF13560">
    <property type="entry name" value="HTH_31"/>
    <property type="match status" value="1"/>
</dbReference>
<accession>A0ABV6V9R9</accession>
<dbReference type="Proteomes" id="UP001592582">
    <property type="component" value="Unassembled WGS sequence"/>
</dbReference>
<dbReference type="PROSITE" id="PS50943">
    <property type="entry name" value="HTH_CROC1"/>
    <property type="match status" value="1"/>
</dbReference>
<protein>
    <submittedName>
        <fullName evidence="1">Helix-turn-helix domain-containing protein</fullName>
    </submittedName>
</protein>
<sequence length="410" mass="44382">MTHVSIGERIRMLRKVRHLTVRQLAAAARISPSSLEKYESGDRNVVPSVLTALASALSVGPEVLTGQPYYNSAEADERIQATIPDLRRVLATYDSPDALPSAPRPLEVLAAETERVSLMRQNARYASMGSLLPGLLTELTHTALDGRGEQQQRAYWWLARGYRAANSLAHKLGHHDLSNTALERFRWAADRSGDQNMQVTAGYLRAGALVRLGAFDSARRVLEGLVGEIDRFAPEGSLTDAQIALRGAVLLKLAMVEARDGGARTGDLLDEADLIAALNGGRDTDLYEMAFGPTNVRIHRIAALIDEGDAEQALARLTEWGADQDQSEWVLPGDIAAERSSHHHIDVAGAKLAQADAAGAFASLQVARSLAPVHVRFHPTVRQTTAALVRADRTGSEELASFARWAGVQS</sequence>
<keyword evidence="2" id="KW-1185">Reference proteome</keyword>
<dbReference type="CDD" id="cd00093">
    <property type="entry name" value="HTH_XRE"/>
    <property type="match status" value="1"/>
</dbReference>
<dbReference type="InterPro" id="IPR001387">
    <property type="entry name" value="Cro/C1-type_HTH"/>
</dbReference>
<evidence type="ECO:0000313" key="1">
    <source>
        <dbReference type="EMBL" id="MFC1410423.1"/>
    </source>
</evidence>
<proteinExistence type="predicted"/>
<reference evidence="1 2" key="1">
    <citation type="submission" date="2024-09" db="EMBL/GenBank/DDBJ databases">
        <authorList>
            <person name="Lee S.D."/>
        </authorList>
    </citation>
    <scope>NUCLEOTIDE SEQUENCE [LARGE SCALE GENOMIC DNA]</scope>
    <source>
        <strain evidence="1 2">N1-1</strain>
    </source>
</reference>
<dbReference type="EMBL" id="JBHEZX010000005">
    <property type="protein sequence ID" value="MFC1410423.1"/>
    <property type="molecule type" value="Genomic_DNA"/>
</dbReference>
<evidence type="ECO:0000313" key="2">
    <source>
        <dbReference type="Proteomes" id="UP001592582"/>
    </source>
</evidence>
<dbReference type="SMART" id="SM00530">
    <property type="entry name" value="HTH_XRE"/>
    <property type="match status" value="1"/>
</dbReference>
<name>A0ABV6V9R9_9ACTN</name>
<organism evidence="1 2">
    <name type="scientific">Streptacidiphilus alkalitolerans</name>
    <dbReference type="NCBI Taxonomy" id="3342712"/>
    <lineage>
        <taxon>Bacteria</taxon>
        <taxon>Bacillati</taxon>
        <taxon>Actinomycetota</taxon>
        <taxon>Actinomycetes</taxon>
        <taxon>Kitasatosporales</taxon>
        <taxon>Streptomycetaceae</taxon>
        <taxon>Streptacidiphilus</taxon>
    </lineage>
</organism>